<feature type="compositionally biased region" description="Acidic residues" evidence="3">
    <location>
        <begin position="653"/>
        <end position="662"/>
    </location>
</feature>
<evidence type="ECO:0000259" key="4">
    <source>
        <dbReference type="SMART" id="SM00635"/>
    </source>
</evidence>
<feature type="region of interest" description="Disordered" evidence="3">
    <location>
        <begin position="628"/>
        <end position="696"/>
    </location>
</feature>
<dbReference type="Gene3D" id="2.60.40.1080">
    <property type="match status" value="1"/>
</dbReference>
<dbReference type="Proteomes" id="UP000824250">
    <property type="component" value="Unassembled WGS sequence"/>
</dbReference>
<proteinExistence type="predicted"/>
<evidence type="ECO:0000313" key="6">
    <source>
        <dbReference type="Proteomes" id="UP000824250"/>
    </source>
</evidence>
<dbReference type="InterPro" id="IPR008964">
    <property type="entry name" value="Invasin/intimin_cell_adhesion"/>
</dbReference>
<feature type="domain" description="BIG2" evidence="4">
    <location>
        <begin position="858"/>
        <end position="933"/>
    </location>
</feature>
<feature type="repeat" description="Cell wall-binding" evidence="2">
    <location>
        <begin position="993"/>
        <end position="1012"/>
    </location>
</feature>
<dbReference type="Gene3D" id="3.90.70.10">
    <property type="entry name" value="Cysteine proteinases"/>
    <property type="match status" value="2"/>
</dbReference>
<dbReference type="Pfam" id="PF18560">
    <property type="entry name" value="Lectin_like"/>
    <property type="match status" value="1"/>
</dbReference>
<evidence type="ECO:0000256" key="1">
    <source>
        <dbReference type="ARBA" id="ARBA00022737"/>
    </source>
</evidence>
<dbReference type="InterPro" id="IPR040528">
    <property type="entry name" value="Lectin-like"/>
</dbReference>
<dbReference type="SUPFAM" id="SSF69360">
    <property type="entry name" value="Cell wall binding repeat"/>
    <property type="match status" value="1"/>
</dbReference>
<dbReference type="SUPFAM" id="SSF54001">
    <property type="entry name" value="Cysteine proteinases"/>
    <property type="match status" value="2"/>
</dbReference>
<dbReference type="SUPFAM" id="SSF49373">
    <property type="entry name" value="Invasin/intimin cell-adhesion fragments"/>
    <property type="match status" value="1"/>
</dbReference>
<feature type="compositionally biased region" description="Basic and acidic residues" evidence="3">
    <location>
        <begin position="676"/>
        <end position="686"/>
    </location>
</feature>
<dbReference type="Pfam" id="PF19127">
    <property type="entry name" value="Choline_bind_3"/>
    <property type="match status" value="1"/>
</dbReference>
<sequence>MRQQWNILTAKILILCFMAEMTVPVLPDITAFALPVESTVDYWELMEEAAGEVTIGFPVRIEASLEGAGDRDRFAFALEDTTDLSVRLESEREGALLTLTREGTLCGRSSLPYYDQIIEIDEMPAGRYVLEVSWQDEVRHGGNSDYQLTVTKSLDYDWDGDNPNYSEAHIAGAMFRENSPVYLSTPSDADLGGYTFYLTHYAAHWQGPVKDSVAPYRPEGAWEESPNEYIIYREAEPEFHIQDTIIPPEPGTENWIEHWKNIIMTTGAISTGLGINWNYTDSFWNMDERGDVSFHYFPEELQQIAEEEGVSGHSIAIVGWDDSIPAEAFKITVATGSNAGEYMPERDGAWICRDSYGTGEDTPYWMLSEDGYFYASYDSFELGVWYASEAYGAGEKIDNYNHVYSNSTAGMFPLAFFLETNGQEDLLYSNVFHTGNRGETLRAVGVYMTSPGCSYDILLRIGDEVPRLVKSGYEPYGGFHTLRLDSGIVLPENTEFEVIVSLKMEDGSNGDIGVTAAAAEELGLGVSGVKNKSGFSYIYEGDYRMGTADLSDTERLDISGGQGIYPAILAYTYSPEGLGLSTFLDVRAEEGSASEEEIQEARETLAAAGIVPRSQEASMGTEGIALAAGKATPSDAEEILDGKEPESGGDYVPGEEEILDEPIPDKEAASPEAEEYAGRKIADGMRRASSSSADGPELDVELPSYYNLADEGELTSVKNQGASSLCWAFSGTASMESAFLKSGSNMVNFPRGIAISAESGTMENGVLKVRLSEGEEIPLSFTALLLSDSDYFNPETDQIYWEISGDTDAVEADTVRSKSGESIQVMTAKSSGNLTVTAVSMADQSLKAQIPVKIYEDIPARITLNRTEVDLRAGQTFRLTADVESQEELKVMFSSSDPSVADVDNNGLILALRPGTAAIRVTAGSASAECIVRVSRDSGRGSGGSSNSGSRYPAWTAGEMNQGPGAALDTPGTWEQEANGLWKYRLIDGRYPKNTFVKINGSWYYFDEDGTMAAGWRLVQDFWYYLSEEPESLGKMATGWLYDPSYSGWFYLKESGEMVTGWQSVQGIWYYFQEVSDGNKGKMYQDRRTPDGYLVNSEGQWIS</sequence>
<keyword evidence="1" id="KW-0677">Repeat</keyword>
<dbReference type="Pfam" id="PF01473">
    <property type="entry name" value="Choline_bind_1"/>
    <property type="match status" value="2"/>
</dbReference>
<dbReference type="Pfam" id="PF02368">
    <property type="entry name" value="Big_2"/>
    <property type="match status" value="1"/>
</dbReference>
<accession>A0A9D1D676</accession>
<evidence type="ECO:0000256" key="2">
    <source>
        <dbReference type="PROSITE-ProRule" id="PRU00591"/>
    </source>
</evidence>
<dbReference type="InterPro" id="IPR018337">
    <property type="entry name" value="Cell_wall/Cho-bd_repeat"/>
</dbReference>
<dbReference type="InterPro" id="IPR038765">
    <property type="entry name" value="Papain-like_cys_pep_sf"/>
</dbReference>
<organism evidence="5 6">
    <name type="scientific">Candidatus Copromonas faecavium</name>
    <name type="common">nom. illeg.</name>
    <dbReference type="NCBI Taxonomy" id="2840740"/>
    <lineage>
        <taxon>Bacteria</taxon>
        <taxon>Bacillati</taxon>
        <taxon>Bacillota</taxon>
        <taxon>Clostridia</taxon>
        <taxon>Lachnospirales</taxon>
        <taxon>Lachnospiraceae</taxon>
        <taxon>Candidatus Copromonas (nom. illeg.)</taxon>
    </lineage>
</organism>
<dbReference type="Gene3D" id="2.10.270.10">
    <property type="entry name" value="Cholin Binding"/>
    <property type="match status" value="1"/>
</dbReference>
<evidence type="ECO:0000313" key="5">
    <source>
        <dbReference type="EMBL" id="HIR06088.1"/>
    </source>
</evidence>
<reference evidence="5" key="1">
    <citation type="submission" date="2020-10" db="EMBL/GenBank/DDBJ databases">
        <authorList>
            <person name="Gilroy R."/>
        </authorList>
    </citation>
    <scope>NUCLEOTIDE SEQUENCE</scope>
    <source>
        <strain evidence="5">CHK180-2868</strain>
    </source>
</reference>
<protein>
    <submittedName>
        <fullName evidence="5">Ig-like domain-containing protein</fullName>
    </submittedName>
</protein>
<dbReference type="PROSITE" id="PS51170">
    <property type="entry name" value="CW"/>
    <property type="match status" value="1"/>
</dbReference>
<evidence type="ECO:0000256" key="3">
    <source>
        <dbReference type="SAM" id="MobiDB-lite"/>
    </source>
</evidence>
<reference evidence="5" key="2">
    <citation type="journal article" date="2021" name="PeerJ">
        <title>Extensive microbial diversity within the chicken gut microbiome revealed by metagenomics and culture.</title>
        <authorList>
            <person name="Gilroy R."/>
            <person name="Ravi A."/>
            <person name="Getino M."/>
            <person name="Pursley I."/>
            <person name="Horton D.L."/>
            <person name="Alikhan N.F."/>
            <person name="Baker D."/>
            <person name="Gharbi K."/>
            <person name="Hall N."/>
            <person name="Watson M."/>
            <person name="Adriaenssens E.M."/>
            <person name="Foster-Nyarko E."/>
            <person name="Jarju S."/>
            <person name="Secka A."/>
            <person name="Antonio M."/>
            <person name="Oren A."/>
            <person name="Chaudhuri R.R."/>
            <person name="La Ragione R."/>
            <person name="Hildebrand F."/>
            <person name="Pallen M.J."/>
        </authorList>
    </citation>
    <scope>NUCLEOTIDE SEQUENCE</scope>
    <source>
        <strain evidence="5">CHK180-2868</strain>
    </source>
</reference>
<dbReference type="Gene3D" id="2.60.120.380">
    <property type="match status" value="1"/>
</dbReference>
<dbReference type="InterPro" id="IPR003343">
    <property type="entry name" value="Big_2"/>
</dbReference>
<dbReference type="SMART" id="SM00635">
    <property type="entry name" value="BID_2"/>
    <property type="match status" value="1"/>
</dbReference>
<name>A0A9D1D676_9FIRM</name>
<dbReference type="AlphaFoldDB" id="A0A9D1D676"/>
<comment type="caution">
    <text evidence="5">The sequence shown here is derived from an EMBL/GenBank/DDBJ whole genome shotgun (WGS) entry which is preliminary data.</text>
</comment>
<dbReference type="EMBL" id="DVGC01000051">
    <property type="protein sequence ID" value="HIR06088.1"/>
    <property type="molecule type" value="Genomic_DNA"/>
</dbReference>
<gene>
    <name evidence="5" type="ORF">IAB28_09015</name>
</gene>